<evidence type="ECO:0000256" key="1">
    <source>
        <dbReference type="SAM" id="MobiDB-lite"/>
    </source>
</evidence>
<keyword evidence="3" id="KW-1185">Reference proteome</keyword>
<sequence length="70" mass="7756">MLTLTIVSSIVFIGALVWRPRRGAHAGGGPEGTHTVSHLIDTIELELEPTGRHTKRRSVAQRESSYRFDS</sequence>
<dbReference type="Proteomes" id="UP000517916">
    <property type="component" value="Unassembled WGS sequence"/>
</dbReference>
<reference evidence="2 3" key="1">
    <citation type="submission" date="2020-08" db="EMBL/GenBank/DDBJ databases">
        <title>Genomic Encyclopedia of Archaeal and Bacterial Type Strains, Phase II (KMG-II): from individual species to whole genera.</title>
        <authorList>
            <person name="Goeker M."/>
        </authorList>
    </citation>
    <scope>NUCLEOTIDE SEQUENCE [LARGE SCALE GENOMIC DNA]</scope>
    <source>
        <strain evidence="2 3">DSM 43850</strain>
    </source>
</reference>
<evidence type="ECO:0000313" key="2">
    <source>
        <dbReference type="EMBL" id="MBA8931458.1"/>
    </source>
</evidence>
<organism evidence="2 3">
    <name type="scientific">Kutzneria viridogrisea</name>
    <dbReference type="NCBI Taxonomy" id="47990"/>
    <lineage>
        <taxon>Bacteria</taxon>
        <taxon>Bacillati</taxon>
        <taxon>Actinomycetota</taxon>
        <taxon>Actinomycetes</taxon>
        <taxon>Pseudonocardiales</taxon>
        <taxon>Pseudonocardiaceae</taxon>
        <taxon>Kutzneria</taxon>
    </lineage>
</organism>
<dbReference type="EMBL" id="JACJID010000009">
    <property type="protein sequence ID" value="MBA8931458.1"/>
    <property type="molecule type" value="Genomic_DNA"/>
</dbReference>
<name>A0ABR6BX43_9PSEU</name>
<evidence type="ECO:0008006" key="4">
    <source>
        <dbReference type="Google" id="ProtNLM"/>
    </source>
</evidence>
<dbReference type="RefSeq" id="WP_025361300.1">
    <property type="nucleotide sequence ID" value="NZ_BAAABQ010000009.1"/>
</dbReference>
<accession>A0ABR6BX43</accession>
<protein>
    <recommendedName>
        <fullName evidence="4">Secreted protein</fullName>
    </recommendedName>
</protein>
<evidence type="ECO:0000313" key="3">
    <source>
        <dbReference type="Proteomes" id="UP000517916"/>
    </source>
</evidence>
<proteinExistence type="predicted"/>
<comment type="caution">
    <text evidence="2">The sequence shown here is derived from an EMBL/GenBank/DDBJ whole genome shotgun (WGS) entry which is preliminary data.</text>
</comment>
<feature type="region of interest" description="Disordered" evidence="1">
    <location>
        <begin position="50"/>
        <end position="70"/>
    </location>
</feature>
<gene>
    <name evidence="2" type="ORF">BC739_008710</name>
</gene>